<evidence type="ECO:0000256" key="2">
    <source>
        <dbReference type="ARBA" id="ARBA00022573"/>
    </source>
</evidence>
<evidence type="ECO:0000256" key="3">
    <source>
        <dbReference type="ARBA" id="ARBA00022603"/>
    </source>
</evidence>
<dbReference type="Gene3D" id="3.40.50.11220">
    <property type="match status" value="1"/>
</dbReference>
<dbReference type="InterPro" id="IPR006363">
    <property type="entry name" value="Cbl_synth_CobJ/CibH_dom"/>
</dbReference>
<evidence type="ECO:0000313" key="8">
    <source>
        <dbReference type="EMBL" id="MBH8571975.1"/>
    </source>
</evidence>
<evidence type="ECO:0000256" key="5">
    <source>
        <dbReference type="ARBA" id="ARBA00022691"/>
    </source>
</evidence>
<dbReference type="Gene3D" id="3.30.950.10">
    <property type="entry name" value="Methyltransferase, Cobalt-precorrin-4 Transmethylase, Domain 2"/>
    <property type="match status" value="1"/>
</dbReference>
<keyword evidence="5" id="KW-0949">S-adenosyl-L-methionine</keyword>
<feature type="domain" description="Cobalamin synthesis G N-terminal" evidence="7">
    <location>
        <begin position="52"/>
        <end position="131"/>
    </location>
</feature>
<keyword evidence="3 8" id="KW-0489">Methyltransferase</keyword>
<accession>A0A8J7HZE8</accession>
<feature type="domain" description="Tetrapyrrole methylase" evidence="6">
    <location>
        <begin position="347"/>
        <end position="558"/>
    </location>
</feature>
<reference evidence="8 9" key="1">
    <citation type="journal article" date="2021" name="Int. J. Syst. Evol. Microbiol.">
        <title>Amazonocrinis nigriterrae gen. nov., sp. nov., Atlanticothrix silvestris gen. nov., sp. nov. and Dendronalium phyllosphericum gen. nov., sp. nov., nostocacean cyanobacteria from Brazilian environments.</title>
        <authorList>
            <person name="Alvarenga D.O."/>
            <person name="Andreote A.P.D."/>
            <person name="Branco L.H.Z."/>
            <person name="Delbaje E."/>
            <person name="Cruz R.B."/>
            <person name="Varani A.M."/>
            <person name="Fiore M.F."/>
        </authorList>
    </citation>
    <scope>NUCLEOTIDE SEQUENCE [LARGE SCALE GENOMIC DNA]</scope>
    <source>
        <strain evidence="8 9">CENA369</strain>
    </source>
</reference>
<protein>
    <submittedName>
        <fullName evidence="8">Precorrin-3B C(17)-methyltransferase</fullName>
        <ecNumber evidence="8">2.1.1.131</ecNumber>
    </submittedName>
</protein>
<sequence>MMTKIAPAVVVLGQNSVAVARKMMNILPGATLYGLAGRTSEVDISYTNFGETLRELFAEGTPLIGICATGILIRTLAPMLSDKRQEPPVLAVAEDGSAVVPLLGGLNGVNDLARRIAEVLNIKAAITTTGDIRFRTALLSPPLGYHLANPDDAKTFISDLLAGAQVKLEGTAPWLSNSQLPIDSNGDLTIQITERLVTPAPNRLVYHPATVAIAITNTVDVTSVQQLLADAELAPASVAGIFAPLSAAANPAINAVASALDVPIRFFTSNQLESLLSQGYSPAQAVAIAAMQEDAGTRGRGDAVNLSQILSASPRLPLSVSSSSSQIAIAIAPEPIDPSTIGQPRGRLAIIGTGPGASQWMSPEVREILKSATDLVGYKTYLDLVGSLADGKRRHESDNREEIARAKVALDLAAQGRYVAVVSSGDPGIYAMATAVFEVLDYHNKPEWDSIDIHVAPGISAMQAAAATIGAPLGHDFCAISLSDILKPWSIIEQRIAAAAQADFVIAFYNPVSKERTWQLAQARDILLRYRTADTPVVLARNLGRPGQAVKVITLKELVPDVADMRTVILVGSRQTRTIQRSDGSISVYTPRRYTEDKEI</sequence>
<evidence type="ECO:0000259" key="6">
    <source>
        <dbReference type="Pfam" id="PF00590"/>
    </source>
</evidence>
<dbReference type="NCBIfam" id="TIGR01466">
    <property type="entry name" value="cobJ_cbiH"/>
    <property type="match status" value="1"/>
</dbReference>
<evidence type="ECO:0000313" key="9">
    <source>
        <dbReference type="Proteomes" id="UP000662314"/>
    </source>
</evidence>
<dbReference type="RefSeq" id="WP_214430812.1">
    <property type="nucleotide sequence ID" value="NZ_CAWPUQ010000295.1"/>
</dbReference>
<dbReference type="InterPro" id="IPR036518">
    <property type="entry name" value="CobE/GbiG_C_sf"/>
</dbReference>
<organism evidence="8 9">
    <name type="scientific">Dendronalium phyllosphericum CENA369</name>
    <dbReference type="NCBI Taxonomy" id="1725256"/>
    <lineage>
        <taxon>Bacteria</taxon>
        <taxon>Bacillati</taxon>
        <taxon>Cyanobacteriota</taxon>
        <taxon>Cyanophyceae</taxon>
        <taxon>Nostocales</taxon>
        <taxon>Nostocaceae</taxon>
        <taxon>Dendronalium</taxon>
        <taxon>Dendronalium phyllosphericum</taxon>
    </lineage>
</organism>
<comment type="pathway">
    <text evidence="1">Cofactor biosynthesis; adenosylcobalamin biosynthesis.</text>
</comment>
<dbReference type="UniPathway" id="UPA00148"/>
<dbReference type="InterPro" id="IPR014777">
    <property type="entry name" value="4pyrrole_Mease_sub1"/>
</dbReference>
<proteinExistence type="predicted"/>
<dbReference type="EMBL" id="JAECZA010000006">
    <property type="protein sequence ID" value="MBH8571975.1"/>
    <property type="molecule type" value="Genomic_DNA"/>
</dbReference>
<dbReference type="Pfam" id="PF00590">
    <property type="entry name" value="TP_methylase"/>
    <property type="match status" value="1"/>
</dbReference>
<gene>
    <name evidence="8" type="primary">cobJ</name>
    <name evidence="8" type="ORF">I8752_02785</name>
</gene>
<dbReference type="Gene3D" id="3.40.1010.10">
    <property type="entry name" value="Cobalt-precorrin-4 Transmethylase, Domain 1"/>
    <property type="match status" value="1"/>
</dbReference>
<evidence type="ECO:0000256" key="4">
    <source>
        <dbReference type="ARBA" id="ARBA00022679"/>
    </source>
</evidence>
<dbReference type="SUPFAM" id="SSF159672">
    <property type="entry name" value="CbiG N-terminal domain-like"/>
    <property type="match status" value="1"/>
</dbReference>
<keyword evidence="9" id="KW-1185">Reference proteome</keyword>
<dbReference type="EC" id="2.1.1.131" evidence="8"/>
<dbReference type="InterPro" id="IPR014776">
    <property type="entry name" value="4pyrrole_Mease_sub2"/>
</dbReference>
<dbReference type="PANTHER" id="PTHR47036:SF1">
    <property type="entry name" value="COBALT-FACTOR III C(17)-METHYLTRANSFERASE-RELATED"/>
    <property type="match status" value="1"/>
</dbReference>
<dbReference type="Proteomes" id="UP000662314">
    <property type="component" value="Unassembled WGS sequence"/>
</dbReference>
<keyword evidence="2" id="KW-0169">Cobalamin biosynthesis</keyword>
<dbReference type="InterPro" id="IPR021744">
    <property type="entry name" value="CbiG_N"/>
</dbReference>
<dbReference type="PANTHER" id="PTHR47036">
    <property type="entry name" value="COBALT-FACTOR III C(17)-METHYLTRANSFERASE-RELATED"/>
    <property type="match status" value="1"/>
</dbReference>
<dbReference type="SUPFAM" id="SSF53790">
    <property type="entry name" value="Tetrapyrrole methylase"/>
    <property type="match status" value="1"/>
</dbReference>
<evidence type="ECO:0000259" key="7">
    <source>
        <dbReference type="Pfam" id="PF11760"/>
    </source>
</evidence>
<dbReference type="GO" id="GO:0030789">
    <property type="term" value="F:precorrin-3B C17-methyltransferase activity"/>
    <property type="evidence" value="ECO:0007669"/>
    <property type="project" value="UniProtKB-EC"/>
</dbReference>
<dbReference type="Gene3D" id="3.30.420.180">
    <property type="entry name" value="CobE/GbiG C-terminal domain"/>
    <property type="match status" value="1"/>
</dbReference>
<dbReference type="GO" id="GO:0032259">
    <property type="term" value="P:methylation"/>
    <property type="evidence" value="ECO:0007669"/>
    <property type="project" value="UniProtKB-KW"/>
</dbReference>
<dbReference type="InterPro" id="IPR035996">
    <property type="entry name" value="4pyrrol_Methylase_sf"/>
</dbReference>
<dbReference type="InterPro" id="IPR038029">
    <property type="entry name" value="GbiG_N_sf"/>
</dbReference>
<dbReference type="GO" id="GO:0009236">
    <property type="term" value="P:cobalamin biosynthetic process"/>
    <property type="evidence" value="ECO:0007669"/>
    <property type="project" value="UniProtKB-UniPathway"/>
</dbReference>
<dbReference type="Pfam" id="PF11760">
    <property type="entry name" value="CbiG_N"/>
    <property type="match status" value="1"/>
</dbReference>
<dbReference type="AlphaFoldDB" id="A0A8J7HZE8"/>
<evidence type="ECO:0000256" key="1">
    <source>
        <dbReference type="ARBA" id="ARBA00004953"/>
    </source>
</evidence>
<dbReference type="CDD" id="cd11646">
    <property type="entry name" value="Precorrin_3B_C17_MT"/>
    <property type="match status" value="1"/>
</dbReference>
<name>A0A8J7HZE8_9NOST</name>
<keyword evidence="4 8" id="KW-0808">Transferase</keyword>
<dbReference type="InterPro" id="IPR000878">
    <property type="entry name" value="4pyrrol_Mease"/>
</dbReference>
<dbReference type="InterPro" id="IPR051810">
    <property type="entry name" value="Precorrin_MeTrfase"/>
</dbReference>
<comment type="caution">
    <text evidence="8">The sequence shown here is derived from an EMBL/GenBank/DDBJ whole genome shotgun (WGS) entry which is preliminary data.</text>
</comment>